<evidence type="ECO:0000313" key="2">
    <source>
        <dbReference type="EMBL" id="KAF4123669.1"/>
    </source>
</evidence>
<comment type="caution">
    <text evidence="2">The sequence shown here is derived from an EMBL/GenBank/DDBJ whole genome shotgun (WGS) entry which is preliminary data.</text>
</comment>
<name>A0A9P4YXM5_9HYPO</name>
<dbReference type="OrthoDB" id="438080at2759"/>
<dbReference type="Pfam" id="PF04032">
    <property type="entry name" value="Rpr2"/>
    <property type="match status" value="1"/>
</dbReference>
<feature type="region of interest" description="Disordered" evidence="1">
    <location>
        <begin position="74"/>
        <end position="137"/>
    </location>
</feature>
<dbReference type="GeneID" id="55972595"/>
<feature type="compositionally biased region" description="Low complexity" evidence="1">
    <location>
        <begin position="211"/>
        <end position="223"/>
    </location>
</feature>
<dbReference type="RefSeq" id="XP_035322321.1">
    <property type="nucleotide sequence ID" value="XM_035468340.1"/>
</dbReference>
<dbReference type="InterPro" id="IPR007175">
    <property type="entry name" value="Rpr2/Snm1/Rpp21"/>
</dbReference>
<evidence type="ECO:0000256" key="1">
    <source>
        <dbReference type="SAM" id="MobiDB-lite"/>
    </source>
</evidence>
<protein>
    <submittedName>
        <fullName evidence="2">RNAse P Rpr2/Rpp21/SNM1 subunit domain</fullName>
    </submittedName>
</protein>
<proteinExistence type="predicted"/>
<feature type="compositionally biased region" description="Low complexity" evidence="1">
    <location>
        <begin position="96"/>
        <end position="130"/>
    </location>
</feature>
<feature type="compositionally biased region" description="Basic residues" evidence="1">
    <location>
        <begin position="79"/>
        <end position="93"/>
    </location>
</feature>
<feature type="compositionally biased region" description="Low complexity" evidence="1">
    <location>
        <begin position="176"/>
        <end position="201"/>
    </location>
</feature>
<dbReference type="GO" id="GO:0006396">
    <property type="term" value="P:RNA processing"/>
    <property type="evidence" value="ECO:0007669"/>
    <property type="project" value="InterPro"/>
</dbReference>
<sequence length="237" mass="24975">MSNDDSLMPTLQYLTDAAYLTMTRSPTVSARLMRQRSNLLFQNDLSPSPVQRQLSCGACGTILIPGMGSTTVKLEPRRTHARRTHARRTHARRIQSGSSSSSSSSSGGDAKNSDSNTKTNSKPSSSSTRSCGVAATKRGTDKAIRCSRCRKTTRIDLGAPPPASRPKKTKVGGGKPAAAAAAAKGTASASPLPENKSANASSKKRAKNRRAGLQALLAGHQQQKNSSPLSLGSFLKR</sequence>
<dbReference type="Proteomes" id="UP000749293">
    <property type="component" value="Unassembled WGS sequence"/>
</dbReference>
<dbReference type="EMBL" id="JAANYQ010000006">
    <property type="protein sequence ID" value="KAF4123669.1"/>
    <property type="molecule type" value="Genomic_DNA"/>
</dbReference>
<dbReference type="AlphaFoldDB" id="A0A9P4YXM5"/>
<feature type="region of interest" description="Disordered" evidence="1">
    <location>
        <begin position="153"/>
        <end position="237"/>
    </location>
</feature>
<keyword evidence="3" id="KW-1185">Reference proteome</keyword>
<gene>
    <name evidence="2" type="ORF">GMORB2_6370</name>
</gene>
<reference evidence="2" key="1">
    <citation type="submission" date="2020-03" db="EMBL/GenBank/DDBJ databases">
        <title>Site-based positive gene gene selection in Geosmithia morbida across the United States reveals a broad range of putative effectors and factors for local host and environmental adapation.</title>
        <authorList>
            <person name="Onufrak A."/>
            <person name="Murdoch R.W."/>
            <person name="Gazis R."/>
            <person name="Huff M."/>
            <person name="Staton M."/>
            <person name="Klingeman W."/>
            <person name="Hadziabdic D."/>
        </authorList>
    </citation>
    <scope>NUCLEOTIDE SEQUENCE</scope>
    <source>
        <strain evidence="2">1262</strain>
    </source>
</reference>
<accession>A0A9P4YXM5</accession>
<organism evidence="2 3">
    <name type="scientific">Geosmithia morbida</name>
    <dbReference type="NCBI Taxonomy" id="1094350"/>
    <lineage>
        <taxon>Eukaryota</taxon>
        <taxon>Fungi</taxon>
        <taxon>Dikarya</taxon>
        <taxon>Ascomycota</taxon>
        <taxon>Pezizomycotina</taxon>
        <taxon>Sordariomycetes</taxon>
        <taxon>Hypocreomycetidae</taxon>
        <taxon>Hypocreales</taxon>
        <taxon>Bionectriaceae</taxon>
        <taxon>Geosmithia</taxon>
    </lineage>
</organism>
<evidence type="ECO:0000313" key="3">
    <source>
        <dbReference type="Proteomes" id="UP000749293"/>
    </source>
</evidence>